<dbReference type="AlphaFoldDB" id="A0A401URL8"/>
<reference evidence="2 3" key="1">
    <citation type="submission" date="2018-11" db="EMBL/GenBank/DDBJ databases">
        <title>Genome sequencing and assembly of Clostridium tagluense strain A121.</title>
        <authorList>
            <person name="Murakami T."/>
            <person name="Segawa T."/>
            <person name="Shcherbakova V.A."/>
            <person name="Mori H."/>
            <person name="Yoshimura Y."/>
        </authorList>
    </citation>
    <scope>NUCLEOTIDE SEQUENCE [LARGE SCALE GENOMIC DNA]</scope>
    <source>
        <strain evidence="2 3">A121</strain>
    </source>
</reference>
<sequence length="228" mass="25049">MTKKINLIKRLIIFFVGMSIIQIGVALFLKTNIGSDPFTLFTQGLSFLLNKTPGNANMIILFVLFCIILVVERHRIKIGTIICVVGVGPIIDLGVKAVSFFPIASLNIGIKILLVIIGCALIAIGFSILKASDLGVAPNDIIPFIIKDKTNLEYRWIRMALDISFLIMGFALGGILGIGTIISALLIGPFIQFCLPYGEKFVNIIVKNQTEDEVENENENEKRISLRA</sequence>
<gene>
    <name evidence="2" type="ORF">Ctaglu_37830</name>
</gene>
<dbReference type="Pfam" id="PF19700">
    <property type="entry name" value="DUF6198"/>
    <property type="match status" value="1"/>
</dbReference>
<dbReference type="Proteomes" id="UP000287872">
    <property type="component" value="Unassembled WGS sequence"/>
</dbReference>
<feature type="transmembrane region" description="Helical" evidence="1">
    <location>
        <begin position="53"/>
        <end position="71"/>
    </location>
</feature>
<keyword evidence="1" id="KW-0472">Membrane</keyword>
<keyword evidence="3" id="KW-1185">Reference proteome</keyword>
<feature type="transmembrane region" description="Helical" evidence="1">
    <location>
        <begin position="12"/>
        <end position="33"/>
    </location>
</feature>
<evidence type="ECO:0000313" key="3">
    <source>
        <dbReference type="Proteomes" id="UP000287872"/>
    </source>
</evidence>
<feature type="transmembrane region" description="Helical" evidence="1">
    <location>
        <begin position="78"/>
        <end position="102"/>
    </location>
</feature>
<protein>
    <submittedName>
        <fullName evidence="2">Membrane protein</fullName>
    </submittedName>
</protein>
<dbReference type="RefSeq" id="WP_125004625.1">
    <property type="nucleotide sequence ID" value="NZ_BHYK01000027.1"/>
</dbReference>
<keyword evidence="1" id="KW-1133">Transmembrane helix</keyword>
<dbReference type="PANTHER" id="PTHR40078">
    <property type="entry name" value="INTEGRAL MEMBRANE PROTEIN-RELATED"/>
    <property type="match status" value="1"/>
</dbReference>
<proteinExistence type="predicted"/>
<comment type="caution">
    <text evidence="2">The sequence shown here is derived from an EMBL/GenBank/DDBJ whole genome shotgun (WGS) entry which is preliminary data.</text>
</comment>
<feature type="transmembrane region" description="Helical" evidence="1">
    <location>
        <begin position="165"/>
        <end position="191"/>
    </location>
</feature>
<name>A0A401URL8_9CLOT</name>
<keyword evidence="1" id="KW-0812">Transmembrane</keyword>
<feature type="transmembrane region" description="Helical" evidence="1">
    <location>
        <begin position="108"/>
        <end position="129"/>
    </location>
</feature>
<evidence type="ECO:0000313" key="2">
    <source>
        <dbReference type="EMBL" id="GCD12160.1"/>
    </source>
</evidence>
<dbReference type="InterPro" id="IPR038750">
    <property type="entry name" value="YczE/YyaS-like"/>
</dbReference>
<organism evidence="2 3">
    <name type="scientific">Clostridium tagluense</name>
    <dbReference type="NCBI Taxonomy" id="360422"/>
    <lineage>
        <taxon>Bacteria</taxon>
        <taxon>Bacillati</taxon>
        <taxon>Bacillota</taxon>
        <taxon>Clostridia</taxon>
        <taxon>Eubacteriales</taxon>
        <taxon>Clostridiaceae</taxon>
        <taxon>Clostridium</taxon>
    </lineage>
</organism>
<dbReference type="OrthoDB" id="9814474at2"/>
<dbReference type="PANTHER" id="PTHR40078:SF1">
    <property type="entry name" value="INTEGRAL MEMBRANE PROTEIN"/>
    <property type="match status" value="1"/>
</dbReference>
<dbReference type="EMBL" id="BHYK01000027">
    <property type="protein sequence ID" value="GCD12160.1"/>
    <property type="molecule type" value="Genomic_DNA"/>
</dbReference>
<accession>A0A401URL8</accession>
<evidence type="ECO:0000256" key="1">
    <source>
        <dbReference type="SAM" id="Phobius"/>
    </source>
</evidence>